<feature type="region of interest" description="Disordered" evidence="2">
    <location>
        <begin position="29"/>
        <end position="53"/>
    </location>
</feature>
<feature type="region of interest" description="Disordered" evidence="2">
    <location>
        <begin position="326"/>
        <end position="347"/>
    </location>
</feature>
<organism evidence="3 4">
    <name type="scientific">Mycobacterium terramassiliense</name>
    <dbReference type="NCBI Taxonomy" id="1841859"/>
    <lineage>
        <taxon>Bacteria</taxon>
        <taxon>Bacillati</taxon>
        <taxon>Actinomycetota</taxon>
        <taxon>Actinomycetes</taxon>
        <taxon>Mycobacteriales</taxon>
        <taxon>Mycobacteriaceae</taxon>
        <taxon>Mycobacterium</taxon>
    </lineage>
</organism>
<dbReference type="STRING" id="1841859.GCA_900157385_05355"/>
<accession>A0A2U3NJW3</accession>
<dbReference type="Proteomes" id="UP000241595">
    <property type="component" value="Unassembled WGS sequence"/>
</dbReference>
<evidence type="ECO:0008006" key="5">
    <source>
        <dbReference type="Google" id="ProtNLM"/>
    </source>
</evidence>
<dbReference type="InterPro" id="IPR011042">
    <property type="entry name" value="6-blade_b-propeller_TolB-like"/>
</dbReference>
<feature type="region of interest" description="Disordered" evidence="2">
    <location>
        <begin position="284"/>
        <end position="305"/>
    </location>
</feature>
<evidence type="ECO:0000313" key="3">
    <source>
        <dbReference type="EMBL" id="SPM31827.1"/>
    </source>
</evidence>
<proteinExistence type="inferred from homology"/>
<comment type="similarity">
    <text evidence="1">Belongs to the TolB family.</text>
</comment>
<dbReference type="Pfam" id="PF07676">
    <property type="entry name" value="PD40"/>
    <property type="match status" value="1"/>
</dbReference>
<gene>
    <name evidence="3" type="ORF">MTAB308_5352</name>
</gene>
<dbReference type="PANTHER" id="PTHR36842">
    <property type="entry name" value="PROTEIN TOLB HOMOLOG"/>
    <property type="match status" value="1"/>
</dbReference>
<dbReference type="Gene3D" id="2.120.10.30">
    <property type="entry name" value="TolB, C-terminal domain"/>
    <property type="match status" value="2"/>
</dbReference>
<evidence type="ECO:0000313" key="4">
    <source>
        <dbReference type="Proteomes" id="UP000241595"/>
    </source>
</evidence>
<evidence type="ECO:0000256" key="2">
    <source>
        <dbReference type="SAM" id="MobiDB-lite"/>
    </source>
</evidence>
<keyword evidence="4" id="KW-1185">Reference proteome</keyword>
<name>A0A2U3NJW3_9MYCO</name>
<dbReference type="RefSeq" id="WP_245831502.1">
    <property type="nucleotide sequence ID" value="NZ_LT717701.1"/>
</dbReference>
<sequence length="347" mass="35729">MSAPLSIGPNPSRPALFYAKAGALYVSDPAGSPGRKLTNGPADTEPAPSPDGAHLAYAHKAKASDEGSEVWVLDLSPQGEVIGTPRRLVGKDELPAPVEMRPRKFTSPRWSPTGERVAFLELEEGGGLLFVADAQTGAVPRSQPLLFAKSYAWAPDGKHIAWVGGRSDVSPVAVNVFTVGARSSPVANDTNAFAVAYGHDGQSVLFANGDASGMAAAEPRFAIDQGGIYSVATPDGVPADPPPTPQPLVTGQAYYGDVAALASGAVAFTTADATNRSKKLQLLKDPSAPSSTTIGDVATDPPGPAWGPGDVVAFLDTSPGRRLVVLGPQGSAPKQVDTEVDSFAWPS</sequence>
<dbReference type="AlphaFoldDB" id="A0A2U3NJW3"/>
<evidence type="ECO:0000256" key="1">
    <source>
        <dbReference type="ARBA" id="ARBA00009820"/>
    </source>
</evidence>
<reference evidence="3 4" key="1">
    <citation type="submission" date="2017-01" db="EMBL/GenBank/DDBJ databases">
        <authorList>
            <consortium name="Urmite Genomes"/>
        </authorList>
    </citation>
    <scope>NUCLEOTIDE SEQUENCE [LARGE SCALE GENOMIC DNA]</scope>
    <source>
        <strain evidence="3 4">AB308</strain>
    </source>
</reference>
<protein>
    <recommendedName>
        <fullName evidence="5">Periplasmic component of the Tol biopolymer transport system</fullName>
    </recommendedName>
</protein>
<dbReference type="InterPro" id="IPR011659">
    <property type="entry name" value="WD40"/>
</dbReference>
<dbReference type="PANTHER" id="PTHR36842:SF1">
    <property type="entry name" value="PROTEIN TOLB"/>
    <property type="match status" value="1"/>
</dbReference>
<dbReference type="EMBL" id="FTRV01000016">
    <property type="protein sequence ID" value="SPM31827.1"/>
    <property type="molecule type" value="Genomic_DNA"/>
</dbReference>
<dbReference type="SUPFAM" id="SSF82171">
    <property type="entry name" value="DPP6 N-terminal domain-like"/>
    <property type="match status" value="1"/>
</dbReference>